<name>A0A409WBE5_9AGAR</name>
<dbReference type="STRING" id="231916.A0A409WBE5"/>
<dbReference type="Proteomes" id="UP000284706">
    <property type="component" value="Unassembled WGS sequence"/>
</dbReference>
<feature type="compositionally biased region" description="Polar residues" evidence="1">
    <location>
        <begin position="179"/>
        <end position="191"/>
    </location>
</feature>
<evidence type="ECO:0000259" key="2">
    <source>
        <dbReference type="Pfam" id="PF20231"/>
    </source>
</evidence>
<gene>
    <name evidence="3" type="ORF">CVT26_001131</name>
</gene>
<evidence type="ECO:0000313" key="3">
    <source>
        <dbReference type="EMBL" id="PPQ75837.1"/>
    </source>
</evidence>
<protein>
    <recommendedName>
        <fullName evidence="2">DUF6589 domain-containing protein</fullName>
    </recommendedName>
</protein>
<dbReference type="OrthoDB" id="2496395at2759"/>
<dbReference type="EMBL" id="NHYE01005223">
    <property type="protein sequence ID" value="PPQ75837.1"/>
    <property type="molecule type" value="Genomic_DNA"/>
</dbReference>
<comment type="caution">
    <text evidence="3">The sequence shown here is derived from an EMBL/GenBank/DDBJ whole genome shotgun (WGS) entry which is preliminary data.</text>
</comment>
<evidence type="ECO:0000313" key="4">
    <source>
        <dbReference type="Proteomes" id="UP000284706"/>
    </source>
</evidence>
<keyword evidence="4" id="KW-1185">Reference proteome</keyword>
<evidence type="ECO:0000256" key="1">
    <source>
        <dbReference type="SAM" id="MobiDB-lite"/>
    </source>
</evidence>
<sequence length="455" mass="51062">MQYAFVEIDFFQEHLNLWIKRRRIRHSWDWLAFASPAVNILRKLSTKINNELGEKQGSKYKIPDLHKDIAILMAVLKEHAVYNFEYGRVVDIRDRAISDVIAVGLAQLSNGNSTNPMNVCENGFNIDLAPSSSSLSSLKSVSFVLTIWGMKVVDASHVDYIRVHVNHGRLGRESGLQAPVTQSPSTNASTRSVKEGPEVLYEHALVTNSQAGTGLGSRLGRQVSLRKTMAGRTLECARPCTWGLEKQSKTYVEADKLITHGGKKLLARTRKAVGDLKWVWNDSIQTKWRVIHRIATCEHEWYKVPLDFDVQLPKAGLLYHKVYLVLSANIQTTPSRPRSIQHRVPQCKNDRCEDAHHMLMPCTADLSLDCQVAMINYPSTYLPFFNNNQHPPHPQPIYYLSCSDLTSQGATTILELNSFAHGAAERDWAMKSAAKDLVMSCPDCSLGAVKVKTVI</sequence>
<dbReference type="InParanoid" id="A0A409WBE5"/>
<accession>A0A409WBE5</accession>
<feature type="domain" description="DUF6589" evidence="2">
    <location>
        <begin position="4"/>
        <end position="59"/>
    </location>
</feature>
<proteinExistence type="predicted"/>
<dbReference type="InterPro" id="IPR046496">
    <property type="entry name" value="DUF6589"/>
</dbReference>
<reference evidence="3 4" key="1">
    <citation type="journal article" date="2018" name="Evol. Lett.">
        <title>Horizontal gene cluster transfer increased hallucinogenic mushroom diversity.</title>
        <authorList>
            <person name="Reynolds H.T."/>
            <person name="Vijayakumar V."/>
            <person name="Gluck-Thaler E."/>
            <person name="Korotkin H.B."/>
            <person name="Matheny P.B."/>
            <person name="Slot J.C."/>
        </authorList>
    </citation>
    <scope>NUCLEOTIDE SEQUENCE [LARGE SCALE GENOMIC DNA]</scope>
    <source>
        <strain evidence="3 4">SRW20</strain>
    </source>
</reference>
<feature type="region of interest" description="Disordered" evidence="1">
    <location>
        <begin position="174"/>
        <end position="193"/>
    </location>
</feature>
<dbReference type="Pfam" id="PF20231">
    <property type="entry name" value="DUF6589"/>
    <property type="match status" value="1"/>
</dbReference>
<organism evidence="3 4">
    <name type="scientific">Gymnopilus dilepis</name>
    <dbReference type="NCBI Taxonomy" id="231916"/>
    <lineage>
        <taxon>Eukaryota</taxon>
        <taxon>Fungi</taxon>
        <taxon>Dikarya</taxon>
        <taxon>Basidiomycota</taxon>
        <taxon>Agaricomycotina</taxon>
        <taxon>Agaricomycetes</taxon>
        <taxon>Agaricomycetidae</taxon>
        <taxon>Agaricales</taxon>
        <taxon>Agaricineae</taxon>
        <taxon>Hymenogastraceae</taxon>
        <taxon>Gymnopilus</taxon>
    </lineage>
</organism>
<dbReference type="AlphaFoldDB" id="A0A409WBE5"/>